<dbReference type="InterPro" id="IPR002223">
    <property type="entry name" value="Kunitz_BPTI"/>
</dbReference>
<protein>
    <recommendedName>
        <fullName evidence="3">Protein AMBP</fullName>
    </recommendedName>
</protein>
<evidence type="ECO:0000256" key="4">
    <source>
        <dbReference type="ARBA" id="ARBA00022525"/>
    </source>
</evidence>
<evidence type="ECO:0000256" key="2">
    <source>
        <dbReference type="ARBA" id="ARBA00008238"/>
    </source>
</evidence>
<dbReference type="Gene3D" id="4.10.410.10">
    <property type="entry name" value="Pancreatic trypsin inhibitor Kunitz domain"/>
    <property type="match status" value="2"/>
</dbReference>
<evidence type="ECO:0000256" key="7">
    <source>
        <dbReference type="ARBA" id="ARBA00022729"/>
    </source>
</evidence>
<evidence type="ECO:0000259" key="14">
    <source>
        <dbReference type="PROSITE" id="PS50279"/>
    </source>
</evidence>
<dbReference type="Gene3D" id="2.40.128.20">
    <property type="match status" value="1"/>
</dbReference>
<gene>
    <name evidence="15" type="ORF">UPYG_G00286510</name>
</gene>
<evidence type="ECO:0000256" key="5">
    <source>
        <dbReference type="ARBA" id="ARBA00022685"/>
    </source>
</evidence>
<evidence type="ECO:0000256" key="12">
    <source>
        <dbReference type="ARBA" id="ARBA00023180"/>
    </source>
</evidence>
<dbReference type="InterPro" id="IPR020901">
    <property type="entry name" value="Prtase_inh_Kunz-CS"/>
</dbReference>
<keyword evidence="7 13" id="KW-0732">Signal</keyword>
<feature type="domain" description="BPTI/Kunitz inhibitor" evidence="14">
    <location>
        <begin position="235"/>
        <end position="285"/>
    </location>
</feature>
<keyword evidence="12" id="KW-0325">Glycoprotein</keyword>
<keyword evidence="11" id="KW-1015">Disulfide bond</keyword>
<name>A0ABD0WJZ4_UMBPY</name>
<evidence type="ECO:0000313" key="15">
    <source>
        <dbReference type="EMBL" id="KAL0965846.1"/>
    </source>
</evidence>
<dbReference type="PRINTS" id="PR00759">
    <property type="entry name" value="BASICPTASE"/>
</dbReference>
<keyword evidence="4" id="KW-0964">Secreted</keyword>
<dbReference type="CDD" id="cd22597">
    <property type="entry name" value="Kunitz_bikunin_2-like"/>
    <property type="match status" value="1"/>
</dbReference>
<feature type="domain" description="BPTI/Kunitz inhibitor" evidence="14">
    <location>
        <begin position="291"/>
        <end position="341"/>
    </location>
</feature>
<dbReference type="SUPFAM" id="SSF57362">
    <property type="entry name" value="BPTI-like"/>
    <property type="match status" value="2"/>
</dbReference>
<evidence type="ECO:0000313" key="16">
    <source>
        <dbReference type="Proteomes" id="UP001557470"/>
    </source>
</evidence>
<dbReference type="InterPro" id="IPR029856">
    <property type="entry name" value="AMBP"/>
</dbReference>
<dbReference type="InterPro" id="IPR002968">
    <property type="entry name" value="A1-microglobln"/>
</dbReference>
<dbReference type="SUPFAM" id="SSF50814">
    <property type="entry name" value="Lipocalins"/>
    <property type="match status" value="1"/>
</dbReference>
<dbReference type="InterPro" id="IPR036880">
    <property type="entry name" value="Kunitz_BPTI_sf"/>
</dbReference>
<dbReference type="CDD" id="cd22596">
    <property type="entry name" value="Kunitz_bikunin_1-like"/>
    <property type="match status" value="1"/>
</dbReference>
<accession>A0ABD0WJZ4</accession>
<keyword evidence="8" id="KW-0677">Repeat</keyword>
<feature type="signal peptide" evidence="13">
    <location>
        <begin position="1"/>
        <end position="19"/>
    </location>
</feature>
<evidence type="ECO:0000256" key="1">
    <source>
        <dbReference type="ARBA" id="ARBA00004613"/>
    </source>
</evidence>
<dbReference type="PANTHER" id="PTHR46676:SF1">
    <property type="entry name" value="PROTEIN AMBP"/>
    <property type="match status" value="1"/>
</dbReference>
<proteinExistence type="inferred from homology"/>
<dbReference type="PRINTS" id="PR00179">
    <property type="entry name" value="LIPOCALIN"/>
</dbReference>
<reference evidence="15 16" key="1">
    <citation type="submission" date="2024-06" db="EMBL/GenBank/DDBJ databases">
        <authorList>
            <person name="Pan Q."/>
            <person name="Wen M."/>
            <person name="Jouanno E."/>
            <person name="Zahm M."/>
            <person name="Klopp C."/>
            <person name="Cabau C."/>
            <person name="Louis A."/>
            <person name="Berthelot C."/>
            <person name="Parey E."/>
            <person name="Roest Crollius H."/>
            <person name="Montfort J."/>
            <person name="Robinson-Rechavi M."/>
            <person name="Bouchez O."/>
            <person name="Lampietro C."/>
            <person name="Lopez Roques C."/>
            <person name="Donnadieu C."/>
            <person name="Postlethwait J."/>
            <person name="Bobe J."/>
            <person name="Verreycken H."/>
            <person name="Guiguen Y."/>
        </authorList>
    </citation>
    <scope>NUCLEOTIDE SEQUENCE [LARGE SCALE GENOMIC DNA]</scope>
    <source>
        <strain evidence="15">Up_M1</strain>
        <tissue evidence="15">Testis</tissue>
    </source>
</reference>
<keyword evidence="9" id="KW-0722">Serine protease inhibitor</keyword>
<dbReference type="SMART" id="SM00131">
    <property type="entry name" value="KU"/>
    <property type="match status" value="2"/>
</dbReference>
<dbReference type="PROSITE" id="PS00280">
    <property type="entry name" value="BPTI_KUNITZ_1"/>
    <property type="match status" value="1"/>
</dbReference>
<dbReference type="FunFam" id="4.10.410.10:FF:000005">
    <property type="entry name" value="Pancreatic trypsin inhibitor"/>
    <property type="match status" value="1"/>
</dbReference>
<comment type="subcellular location">
    <subcellularLocation>
        <location evidence="1">Secreted</location>
    </subcellularLocation>
</comment>
<comment type="similarity">
    <text evidence="2">In the N-terminal section; belongs to the calycin superfamily. Lipocalin family.</text>
</comment>
<dbReference type="Pfam" id="PF00014">
    <property type="entry name" value="Kunitz_BPTI"/>
    <property type="match status" value="2"/>
</dbReference>
<dbReference type="InterPro" id="IPR000566">
    <property type="entry name" value="Lipocln_cytosolic_FA-bd_dom"/>
</dbReference>
<keyword evidence="5" id="KW-0165">Cleavage on pair of basic residues</keyword>
<dbReference type="InterPro" id="IPR012674">
    <property type="entry name" value="Calycin"/>
</dbReference>
<evidence type="ECO:0000256" key="13">
    <source>
        <dbReference type="SAM" id="SignalP"/>
    </source>
</evidence>
<dbReference type="GO" id="GO:0005576">
    <property type="term" value="C:extracellular region"/>
    <property type="evidence" value="ECO:0007669"/>
    <property type="project" value="UniProtKB-SubCell"/>
</dbReference>
<dbReference type="EMBL" id="JAGEUA010000009">
    <property type="protein sequence ID" value="KAL0965846.1"/>
    <property type="molecule type" value="Genomic_DNA"/>
</dbReference>
<evidence type="ECO:0000256" key="6">
    <source>
        <dbReference type="ARBA" id="ARBA00022690"/>
    </source>
</evidence>
<dbReference type="PROSITE" id="PS50279">
    <property type="entry name" value="BPTI_KUNITZ_2"/>
    <property type="match status" value="2"/>
</dbReference>
<keyword evidence="6" id="KW-0646">Protease inhibitor</keyword>
<dbReference type="AlphaFoldDB" id="A0ABD0WJZ4"/>
<evidence type="ECO:0000256" key="11">
    <source>
        <dbReference type="ARBA" id="ARBA00023157"/>
    </source>
</evidence>
<dbReference type="PRINTS" id="PR01215">
    <property type="entry name" value="A1MCGLOBULIN"/>
</dbReference>
<dbReference type="GO" id="GO:0004867">
    <property type="term" value="F:serine-type endopeptidase inhibitor activity"/>
    <property type="evidence" value="ECO:0007669"/>
    <property type="project" value="UniProtKB-KW"/>
</dbReference>
<evidence type="ECO:0000256" key="8">
    <source>
        <dbReference type="ARBA" id="ARBA00022737"/>
    </source>
</evidence>
<keyword evidence="10" id="KW-0157">Chromophore</keyword>
<feature type="chain" id="PRO_5044800988" description="Protein AMBP" evidence="13">
    <location>
        <begin position="20"/>
        <end position="355"/>
    </location>
</feature>
<keyword evidence="16" id="KW-1185">Reference proteome</keyword>
<dbReference type="Proteomes" id="UP001557470">
    <property type="component" value="Unassembled WGS sequence"/>
</dbReference>
<evidence type="ECO:0000256" key="10">
    <source>
        <dbReference type="ARBA" id="ARBA00022991"/>
    </source>
</evidence>
<dbReference type="Pfam" id="PF00061">
    <property type="entry name" value="Lipocalin"/>
    <property type="match status" value="1"/>
</dbReference>
<organism evidence="15 16">
    <name type="scientific">Umbra pygmaea</name>
    <name type="common">Eastern mudminnow</name>
    <dbReference type="NCBI Taxonomy" id="75934"/>
    <lineage>
        <taxon>Eukaryota</taxon>
        <taxon>Metazoa</taxon>
        <taxon>Chordata</taxon>
        <taxon>Craniata</taxon>
        <taxon>Vertebrata</taxon>
        <taxon>Euteleostomi</taxon>
        <taxon>Actinopterygii</taxon>
        <taxon>Neopterygii</taxon>
        <taxon>Teleostei</taxon>
        <taxon>Protacanthopterygii</taxon>
        <taxon>Esociformes</taxon>
        <taxon>Umbridae</taxon>
        <taxon>Umbra</taxon>
    </lineage>
</organism>
<sequence length="355" mass="39569">MQQIFILAVLLGFVGVLHGVPVLSEPLFTTQENFDLTKFLGKWHDVAVASTCPWVQRHKADAAIGTLELQTGSTDGKISMKKKMKRHGTCKEISGEYQLTNTPGRFTYHVAKWGADIDAYVVHTNYNEYAIILMSKQKTGGEKTMSAKLYSRTMEVRATILDDFKRLVKEQGMADDTIIIKQSKGDCIPGVETVAAEPQPDVTRTKRNVVLTEAAPEEGSGMMTETTMTFNAEACKAVPDGGPCFGMMQRYYYNSTSMSCQLFTYGGCSGNQNNFITERQCLQSCRTEASCRLPLDAQPCTGQPKIWAFDQKSGLCLEYKEGFCQNNSNKFYSKRECDEYCGVMREGEGEFLKAN</sequence>
<evidence type="ECO:0000256" key="3">
    <source>
        <dbReference type="ARBA" id="ARBA00018905"/>
    </source>
</evidence>
<dbReference type="PANTHER" id="PTHR46676">
    <property type="entry name" value="PROTEIN AMBP"/>
    <property type="match status" value="1"/>
</dbReference>
<evidence type="ECO:0000256" key="9">
    <source>
        <dbReference type="ARBA" id="ARBA00022900"/>
    </source>
</evidence>
<comment type="caution">
    <text evidence="15">The sequence shown here is derived from an EMBL/GenBank/DDBJ whole genome shotgun (WGS) entry which is preliminary data.</text>
</comment>